<proteinExistence type="predicted"/>
<accession>A0AA96WQS2</accession>
<dbReference type="CDD" id="cd17036">
    <property type="entry name" value="T3SC_YbjN-like_1"/>
    <property type="match status" value="1"/>
</dbReference>
<dbReference type="SUPFAM" id="SSF69635">
    <property type="entry name" value="Type III secretory system chaperone-like"/>
    <property type="match status" value="1"/>
</dbReference>
<organism evidence="1">
    <name type="scientific">Leptolyngbya boryana CZ1</name>
    <dbReference type="NCBI Taxonomy" id="3060204"/>
    <lineage>
        <taxon>Bacteria</taxon>
        <taxon>Bacillati</taxon>
        <taxon>Cyanobacteriota</taxon>
        <taxon>Cyanophyceae</taxon>
        <taxon>Leptolyngbyales</taxon>
        <taxon>Leptolyngbyaceae</taxon>
        <taxon>Leptolyngbya group</taxon>
        <taxon>Leptolyngbya</taxon>
    </lineage>
</organism>
<evidence type="ECO:0000313" key="1">
    <source>
        <dbReference type="EMBL" id="WNZ44166.1"/>
    </source>
</evidence>
<name>A0AA96WQS2_LEPBY</name>
<dbReference type="RefSeq" id="WP_190648085.1">
    <property type="nucleotide sequence ID" value="NZ_CP130144.1"/>
</dbReference>
<dbReference type="Gene3D" id="3.30.1460.10">
    <property type="match status" value="1"/>
</dbReference>
<protein>
    <submittedName>
        <fullName evidence="1">YbjN domain-containing protein</fullName>
    </submittedName>
</protein>
<gene>
    <name evidence="1" type="ORF">Q2T42_20265</name>
</gene>
<dbReference type="AlphaFoldDB" id="A0AA96WQS2"/>
<dbReference type="Pfam" id="PF10722">
    <property type="entry name" value="YbjN"/>
    <property type="match status" value="1"/>
</dbReference>
<dbReference type="EMBL" id="CP130144">
    <property type="protein sequence ID" value="WNZ44166.1"/>
    <property type="molecule type" value="Genomic_DNA"/>
</dbReference>
<reference evidence="1" key="1">
    <citation type="journal article" date="2023" name="Plants (Basel)">
        <title>Genomic Analysis of Leptolyngbya boryana CZ1 Reveals Efficient Carbon Fixation Modules.</title>
        <authorList>
            <person name="Bai X."/>
            <person name="Wang H."/>
            <person name="Cheng W."/>
            <person name="Wang J."/>
            <person name="Ma M."/>
            <person name="Hu H."/>
            <person name="Song Z."/>
            <person name="Ma H."/>
            <person name="Fan Y."/>
            <person name="Du C."/>
            <person name="Xu J."/>
        </authorList>
    </citation>
    <scope>NUCLEOTIDE SEQUENCE</scope>
    <source>
        <strain evidence="1">CZ1</strain>
    </source>
</reference>
<reference evidence="1" key="2">
    <citation type="submission" date="2023-07" db="EMBL/GenBank/DDBJ databases">
        <authorList>
            <person name="Bai X.-H."/>
            <person name="Wang H.-H."/>
            <person name="Wang J."/>
            <person name="Ma M.-Y."/>
            <person name="Hu H.-H."/>
            <person name="Song Z.-L."/>
            <person name="Ma H.-G."/>
            <person name="Fan Y."/>
            <person name="Du C.-Y."/>
            <person name="Xu J.-C."/>
        </authorList>
    </citation>
    <scope>NUCLEOTIDE SEQUENCE</scope>
    <source>
        <strain evidence="1">CZ1</strain>
    </source>
</reference>
<dbReference type="InterPro" id="IPR019660">
    <property type="entry name" value="Put_sensory_transdc_reg_YbjN"/>
</dbReference>
<sequence>METYQPDLETETPEEAAITGVKLIEVIETVIGSLDQNKSAMVSHSEGSSVWKFKYGSVETFVQLTGTSDDDAFSVWAHILNLPVQNEPQLMRKLLEMNWLSTFEAHFAIVDSKVAVVSSRTVAELSPGEISRLITIVATIADDNDDALQAEFGAA</sequence>